<dbReference type="AlphaFoldDB" id="A0A8T0FPI9"/>
<gene>
    <name evidence="1" type="ORF">HNY73_004530</name>
</gene>
<organism evidence="1 2">
    <name type="scientific">Argiope bruennichi</name>
    <name type="common">Wasp spider</name>
    <name type="synonym">Aranea bruennichi</name>
    <dbReference type="NCBI Taxonomy" id="94029"/>
    <lineage>
        <taxon>Eukaryota</taxon>
        <taxon>Metazoa</taxon>
        <taxon>Ecdysozoa</taxon>
        <taxon>Arthropoda</taxon>
        <taxon>Chelicerata</taxon>
        <taxon>Arachnida</taxon>
        <taxon>Araneae</taxon>
        <taxon>Araneomorphae</taxon>
        <taxon>Entelegynae</taxon>
        <taxon>Araneoidea</taxon>
        <taxon>Araneidae</taxon>
        <taxon>Argiope</taxon>
    </lineage>
</organism>
<dbReference type="PANTHER" id="PTHR10974:SF1">
    <property type="entry name" value="FI08016P-RELATED"/>
    <property type="match status" value="1"/>
</dbReference>
<comment type="caution">
    <text evidence="1">The sequence shown here is derived from an EMBL/GenBank/DDBJ whole genome shotgun (WGS) entry which is preliminary data.</text>
</comment>
<name>A0A8T0FPI9_ARGBR</name>
<proteinExistence type="predicted"/>
<evidence type="ECO:0000313" key="2">
    <source>
        <dbReference type="Proteomes" id="UP000807504"/>
    </source>
</evidence>
<protein>
    <submittedName>
        <fullName evidence="1">Uncharacterized protein</fullName>
    </submittedName>
</protein>
<dbReference type="GO" id="GO:0005615">
    <property type="term" value="C:extracellular space"/>
    <property type="evidence" value="ECO:0007669"/>
    <property type="project" value="TreeGrafter"/>
</dbReference>
<dbReference type="EMBL" id="JABXBU010000003">
    <property type="protein sequence ID" value="KAF8793001.1"/>
    <property type="molecule type" value="Genomic_DNA"/>
</dbReference>
<keyword evidence="2" id="KW-1185">Reference proteome</keyword>
<sequence length="227" mass="24576">MPFFAIYVPKVITSAQPRIKKILRLNSGRLVTPFDTHATLVDILGFVTDGSPLGTTPSPPGTLGQSLFKVVPLSRTCEDASIPINYCTCESESPIPETDNRAVLAATATIKHINELLKDGGSTILEGCATLSLKVIKSAHLVKSAEEQGNGTESKIRIVVEAEPSGGIFEATTLVRDTDAEVLVDVSRINPYGDQSNCIKHVTLRKYCYCLEHMRKSDSKNVTSRTS</sequence>
<accession>A0A8T0FPI9</accession>
<dbReference type="Proteomes" id="UP000807504">
    <property type="component" value="Unassembled WGS sequence"/>
</dbReference>
<reference evidence="1" key="2">
    <citation type="submission" date="2020-06" db="EMBL/GenBank/DDBJ databases">
        <authorList>
            <person name="Sheffer M."/>
        </authorList>
    </citation>
    <scope>NUCLEOTIDE SEQUENCE</scope>
</reference>
<dbReference type="Pfam" id="PF02995">
    <property type="entry name" value="DUF229"/>
    <property type="match status" value="1"/>
</dbReference>
<reference evidence="1" key="1">
    <citation type="journal article" date="2020" name="bioRxiv">
        <title>Chromosome-level reference genome of the European wasp spider Argiope bruennichi: a resource for studies on range expansion and evolutionary adaptation.</title>
        <authorList>
            <person name="Sheffer M.M."/>
            <person name="Hoppe A."/>
            <person name="Krehenwinkel H."/>
            <person name="Uhl G."/>
            <person name="Kuss A.W."/>
            <person name="Jensen L."/>
            <person name="Jensen C."/>
            <person name="Gillespie R.G."/>
            <person name="Hoff K.J."/>
            <person name="Prost S."/>
        </authorList>
    </citation>
    <scope>NUCLEOTIDE SEQUENCE</scope>
</reference>
<evidence type="ECO:0000313" key="1">
    <source>
        <dbReference type="EMBL" id="KAF8793001.1"/>
    </source>
</evidence>
<dbReference type="PANTHER" id="PTHR10974">
    <property type="entry name" value="FI08016P-RELATED"/>
    <property type="match status" value="1"/>
</dbReference>
<dbReference type="InterPro" id="IPR004245">
    <property type="entry name" value="DUF229"/>
</dbReference>